<dbReference type="Proteomes" id="UP000287651">
    <property type="component" value="Unassembled WGS sequence"/>
</dbReference>
<protein>
    <submittedName>
        <fullName evidence="2">Uncharacterized protein</fullName>
    </submittedName>
</protein>
<evidence type="ECO:0000256" key="1">
    <source>
        <dbReference type="SAM" id="MobiDB-lite"/>
    </source>
</evidence>
<proteinExistence type="predicted"/>
<sequence length="67" mass="7395">MPLLPSSAIAVYIAALSSSYYSRTLTATDATCSHEVASQPQPTKKLKRDSHTHLRQPSPLRDIKRSD</sequence>
<evidence type="ECO:0000313" key="3">
    <source>
        <dbReference type="Proteomes" id="UP000287651"/>
    </source>
</evidence>
<dbReference type="AlphaFoldDB" id="A0A426ZAY4"/>
<organism evidence="2 3">
    <name type="scientific">Ensete ventricosum</name>
    <name type="common">Abyssinian banana</name>
    <name type="synonym">Musa ensete</name>
    <dbReference type="NCBI Taxonomy" id="4639"/>
    <lineage>
        <taxon>Eukaryota</taxon>
        <taxon>Viridiplantae</taxon>
        <taxon>Streptophyta</taxon>
        <taxon>Embryophyta</taxon>
        <taxon>Tracheophyta</taxon>
        <taxon>Spermatophyta</taxon>
        <taxon>Magnoliopsida</taxon>
        <taxon>Liliopsida</taxon>
        <taxon>Zingiberales</taxon>
        <taxon>Musaceae</taxon>
        <taxon>Ensete</taxon>
    </lineage>
</organism>
<feature type="compositionally biased region" description="Polar residues" evidence="1">
    <location>
        <begin position="32"/>
        <end position="42"/>
    </location>
</feature>
<accession>A0A426ZAY4</accession>
<feature type="region of interest" description="Disordered" evidence="1">
    <location>
        <begin position="32"/>
        <end position="67"/>
    </location>
</feature>
<dbReference type="EMBL" id="AMZH03007515">
    <property type="protein sequence ID" value="RRT61141.1"/>
    <property type="molecule type" value="Genomic_DNA"/>
</dbReference>
<gene>
    <name evidence="2" type="ORF">B296_00017636</name>
</gene>
<feature type="compositionally biased region" description="Basic residues" evidence="1">
    <location>
        <begin position="44"/>
        <end position="54"/>
    </location>
</feature>
<evidence type="ECO:0000313" key="2">
    <source>
        <dbReference type="EMBL" id="RRT61141.1"/>
    </source>
</evidence>
<comment type="caution">
    <text evidence="2">The sequence shown here is derived from an EMBL/GenBank/DDBJ whole genome shotgun (WGS) entry which is preliminary data.</text>
</comment>
<reference evidence="2 3" key="1">
    <citation type="journal article" date="2014" name="Agronomy (Basel)">
        <title>A Draft Genome Sequence for Ensete ventricosum, the Drought-Tolerant Tree Against Hunger.</title>
        <authorList>
            <person name="Harrison J."/>
            <person name="Moore K.A."/>
            <person name="Paszkiewicz K."/>
            <person name="Jones T."/>
            <person name="Grant M."/>
            <person name="Ambacheew D."/>
            <person name="Muzemil S."/>
            <person name="Studholme D.J."/>
        </authorList>
    </citation>
    <scope>NUCLEOTIDE SEQUENCE [LARGE SCALE GENOMIC DNA]</scope>
</reference>
<name>A0A426ZAY4_ENSVE</name>